<dbReference type="OrthoDB" id="7307423at2"/>
<reference evidence="2 3" key="1">
    <citation type="submission" date="2019-06" db="EMBL/GenBank/DDBJ databases">
        <title>New taxonomy in bacterial strain CC-CFT640, isolated from vineyard.</title>
        <authorList>
            <person name="Lin S.-Y."/>
            <person name="Tsai C.-F."/>
            <person name="Young C.-C."/>
        </authorList>
    </citation>
    <scope>NUCLEOTIDE SEQUENCE [LARGE SCALE GENOMIC DNA]</scope>
    <source>
        <strain evidence="2 3">CC-CFT640</strain>
    </source>
</reference>
<sequence length="134" mass="15033">MTTLQDLQQTIARFVDGKRKRMQLRREIARLEGMGCLDAVLADAGLVRSQVGPLISGCADSTELLDQMLARLGIDAARLPVEDLRDMTWACTTCRDKRRCREWLSGTGQTEFRTFCPNAAQLDHALSKHRSVRA</sequence>
<evidence type="ECO:0000313" key="2">
    <source>
        <dbReference type="EMBL" id="TXL74167.1"/>
    </source>
</evidence>
<dbReference type="RefSeq" id="WP_147848414.1">
    <property type="nucleotide sequence ID" value="NZ_VDUZ01000020.1"/>
</dbReference>
<evidence type="ECO:0000259" key="1">
    <source>
        <dbReference type="Pfam" id="PF20056"/>
    </source>
</evidence>
<organism evidence="2 3">
    <name type="scientific">Vineibacter terrae</name>
    <dbReference type="NCBI Taxonomy" id="2586908"/>
    <lineage>
        <taxon>Bacteria</taxon>
        <taxon>Pseudomonadati</taxon>
        <taxon>Pseudomonadota</taxon>
        <taxon>Alphaproteobacteria</taxon>
        <taxon>Hyphomicrobiales</taxon>
        <taxon>Vineibacter</taxon>
    </lineage>
</organism>
<dbReference type="Pfam" id="PF20056">
    <property type="entry name" value="DUF6455"/>
    <property type="match status" value="1"/>
</dbReference>
<dbReference type="AlphaFoldDB" id="A0A5C8PJZ6"/>
<evidence type="ECO:0000313" key="3">
    <source>
        <dbReference type="Proteomes" id="UP000321638"/>
    </source>
</evidence>
<feature type="domain" description="DUF6455" evidence="1">
    <location>
        <begin position="60"/>
        <end position="124"/>
    </location>
</feature>
<gene>
    <name evidence="2" type="ORF">FHP25_18385</name>
</gene>
<accession>A0A5C8PJZ6</accession>
<protein>
    <recommendedName>
        <fullName evidence="1">DUF6455 domain-containing protein</fullName>
    </recommendedName>
</protein>
<proteinExistence type="predicted"/>
<name>A0A5C8PJZ6_9HYPH</name>
<keyword evidence="3" id="KW-1185">Reference proteome</keyword>
<dbReference type="Proteomes" id="UP000321638">
    <property type="component" value="Unassembled WGS sequence"/>
</dbReference>
<dbReference type="EMBL" id="VDUZ01000020">
    <property type="protein sequence ID" value="TXL74167.1"/>
    <property type="molecule type" value="Genomic_DNA"/>
</dbReference>
<comment type="caution">
    <text evidence="2">The sequence shown here is derived from an EMBL/GenBank/DDBJ whole genome shotgun (WGS) entry which is preliminary data.</text>
</comment>
<dbReference type="InterPro" id="IPR045601">
    <property type="entry name" value="DUF6455"/>
</dbReference>